<gene>
    <name evidence="6" type="ORF">FAZ21_04660</name>
</gene>
<comment type="caution">
    <text evidence="6">The sequence shown here is derived from an EMBL/GenBank/DDBJ whole genome shotgun (WGS) entry which is preliminary data.</text>
</comment>
<keyword evidence="7" id="KW-1185">Reference proteome</keyword>
<dbReference type="InterPro" id="IPR020583">
    <property type="entry name" value="Inositol_monoP_metal-BS"/>
</dbReference>
<proteinExistence type="inferred from homology"/>
<organism evidence="6 7">
    <name type="scientific">Chitiniphilus eburneus</name>
    <dbReference type="NCBI Taxonomy" id="2571148"/>
    <lineage>
        <taxon>Bacteria</taxon>
        <taxon>Pseudomonadati</taxon>
        <taxon>Pseudomonadota</taxon>
        <taxon>Betaproteobacteria</taxon>
        <taxon>Neisseriales</taxon>
        <taxon>Chitinibacteraceae</taxon>
        <taxon>Chitiniphilus</taxon>
    </lineage>
</organism>
<keyword evidence="2 5" id="KW-0479">Metal-binding</keyword>
<dbReference type="PANTHER" id="PTHR20854">
    <property type="entry name" value="INOSITOL MONOPHOSPHATASE"/>
    <property type="match status" value="1"/>
</dbReference>
<dbReference type="GO" id="GO:0007165">
    <property type="term" value="P:signal transduction"/>
    <property type="evidence" value="ECO:0007669"/>
    <property type="project" value="TreeGrafter"/>
</dbReference>
<evidence type="ECO:0000256" key="3">
    <source>
        <dbReference type="ARBA" id="ARBA00022801"/>
    </source>
</evidence>
<dbReference type="Gene3D" id="3.30.540.10">
    <property type="entry name" value="Fructose-1,6-Bisphosphatase, subunit A, domain 1"/>
    <property type="match status" value="1"/>
</dbReference>
<dbReference type="Pfam" id="PF00459">
    <property type="entry name" value="Inositol_P"/>
    <property type="match status" value="1"/>
</dbReference>
<feature type="binding site" evidence="5">
    <location>
        <position position="134"/>
    </location>
    <ligand>
        <name>Mg(2+)</name>
        <dbReference type="ChEBI" id="CHEBI:18420"/>
        <label>1</label>
        <note>catalytic</note>
    </ligand>
</feature>
<dbReference type="GO" id="GO:0008934">
    <property type="term" value="F:inositol monophosphate 1-phosphatase activity"/>
    <property type="evidence" value="ECO:0007669"/>
    <property type="project" value="TreeGrafter"/>
</dbReference>
<evidence type="ECO:0000256" key="4">
    <source>
        <dbReference type="ARBA" id="ARBA00022842"/>
    </source>
</evidence>
<comment type="similarity">
    <text evidence="1">Belongs to the inositol monophosphatase superfamily.</text>
</comment>
<dbReference type="Gene3D" id="3.40.190.80">
    <property type="match status" value="1"/>
</dbReference>
<feature type="binding site" evidence="5">
    <location>
        <position position="109"/>
    </location>
    <ligand>
        <name>Mg(2+)</name>
        <dbReference type="ChEBI" id="CHEBI:18420"/>
        <label>1</label>
        <note>catalytic</note>
    </ligand>
</feature>
<accession>A0A4U0Q9J1</accession>
<dbReference type="GO" id="GO:0046872">
    <property type="term" value="F:metal ion binding"/>
    <property type="evidence" value="ECO:0007669"/>
    <property type="project" value="UniProtKB-KW"/>
</dbReference>
<dbReference type="Proteomes" id="UP000310016">
    <property type="component" value="Unassembled WGS sequence"/>
</dbReference>
<evidence type="ECO:0000313" key="7">
    <source>
        <dbReference type="Proteomes" id="UP000310016"/>
    </source>
</evidence>
<evidence type="ECO:0000313" key="6">
    <source>
        <dbReference type="EMBL" id="TJZ77620.1"/>
    </source>
</evidence>
<comment type="cofactor">
    <cofactor evidence="5">
        <name>Mg(2+)</name>
        <dbReference type="ChEBI" id="CHEBI:18420"/>
    </cofactor>
</comment>
<evidence type="ECO:0000256" key="2">
    <source>
        <dbReference type="ARBA" id="ARBA00022723"/>
    </source>
</evidence>
<name>A0A4U0Q9J1_9NEIS</name>
<dbReference type="GO" id="GO:0006020">
    <property type="term" value="P:inositol metabolic process"/>
    <property type="evidence" value="ECO:0007669"/>
    <property type="project" value="TreeGrafter"/>
</dbReference>
<feature type="binding site" evidence="5">
    <location>
        <position position="255"/>
    </location>
    <ligand>
        <name>Mg(2+)</name>
        <dbReference type="ChEBI" id="CHEBI:18420"/>
        <label>1</label>
        <note>catalytic</note>
    </ligand>
</feature>
<reference evidence="6 7" key="1">
    <citation type="submission" date="2019-04" db="EMBL/GenBank/DDBJ databases">
        <title>Chitiniphilus eburnea sp. nov., a novel chitinolytic bacterium isolated from aquaculture sludge.</title>
        <authorList>
            <person name="Sheng M."/>
        </authorList>
    </citation>
    <scope>NUCLEOTIDE SEQUENCE [LARGE SCALE GENOMIC DNA]</scope>
    <source>
        <strain evidence="6 7">HX-2-15</strain>
    </source>
</reference>
<dbReference type="PANTHER" id="PTHR20854:SF4">
    <property type="entry name" value="INOSITOL-1-MONOPHOSPHATASE-RELATED"/>
    <property type="match status" value="1"/>
</dbReference>
<dbReference type="OrthoDB" id="9785695at2"/>
<feature type="binding site" evidence="5">
    <location>
        <position position="131"/>
    </location>
    <ligand>
        <name>Mg(2+)</name>
        <dbReference type="ChEBI" id="CHEBI:18420"/>
        <label>1</label>
        <note>catalytic</note>
    </ligand>
</feature>
<dbReference type="EMBL" id="SUMF01000002">
    <property type="protein sequence ID" value="TJZ77620.1"/>
    <property type="molecule type" value="Genomic_DNA"/>
</dbReference>
<dbReference type="InterPro" id="IPR000760">
    <property type="entry name" value="Inositol_monophosphatase-like"/>
</dbReference>
<dbReference type="PROSITE" id="PS00629">
    <property type="entry name" value="IMP_1"/>
    <property type="match status" value="1"/>
</dbReference>
<protein>
    <submittedName>
        <fullName evidence="6">Inositol monophosphatase family protein</fullName>
    </submittedName>
</protein>
<evidence type="ECO:0000256" key="1">
    <source>
        <dbReference type="ARBA" id="ARBA00009759"/>
    </source>
</evidence>
<evidence type="ECO:0000256" key="5">
    <source>
        <dbReference type="PIRSR" id="PIRSR600760-2"/>
    </source>
</evidence>
<keyword evidence="4 5" id="KW-0460">Magnesium</keyword>
<dbReference type="AlphaFoldDB" id="A0A4U0Q9J1"/>
<sequence length="308" mass="34268">MRGPAEPRKNTALRGPDAHLGFPLVHGGGFGLYNRPIVPWSHAVPDLEKLERLCAIARQVAEEEVMPRFLSVPTERKRDGSLFTEADLATQMALARLLYDLAPYPMLGEEMSDEKHQQLWDENQSGLWVVDPIDGTTNFVHGLPHFAVSISLMRCGRPMMGVVYLPVLNECFYALAGYGAWMNGVRLPLVHGETQMAEAVAIVEPKWLSGRLPSRVTTVPPFGSLRNFGASTIDWCYLAAGRVDLMLHGAQKLWDYAAGALIAEEAGCLYAALATDDYWRHNIWARSVVAARTPTLFEAWKTWARANH</sequence>
<feature type="binding site" evidence="5">
    <location>
        <position position="133"/>
    </location>
    <ligand>
        <name>Mg(2+)</name>
        <dbReference type="ChEBI" id="CHEBI:18420"/>
        <label>1</label>
        <note>catalytic</note>
    </ligand>
</feature>
<dbReference type="SUPFAM" id="SSF56655">
    <property type="entry name" value="Carbohydrate phosphatase"/>
    <property type="match status" value="1"/>
</dbReference>
<keyword evidence="3" id="KW-0378">Hydrolase</keyword>
<dbReference type="CDD" id="cd01637">
    <property type="entry name" value="IMPase_like"/>
    <property type="match status" value="1"/>
</dbReference>
<dbReference type="PRINTS" id="PR00377">
    <property type="entry name" value="IMPHPHTASES"/>
</dbReference>